<proteinExistence type="predicted"/>
<protein>
    <submittedName>
        <fullName evidence="4">Hemerythrin domain-containing protein</fullName>
    </submittedName>
</protein>
<feature type="coiled-coil region" evidence="1">
    <location>
        <begin position="88"/>
        <end position="133"/>
    </location>
</feature>
<dbReference type="Proteomes" id="UP001300763">
    <property type="component" value="Unassembled WGS sequence"/>
</dbReference>
<dbReference type="Pfam" id="PF01814">
    <property type="entry name" value="Hemerythrin"/>
    <property type="match status" value="1"/>
</dbReference>
<gene>
    <name evidence="4" type="ORF">PGB27_07595</name>
</gene>
<dbReference type="PANTHER" id="PTHR35585:SF1">
    <property type="entry name" value="HHE DOMAIN PROTEIN (AFU_ORTHOLOGUE AFUA_4G00730)"/>
    <property type="match status" value="1"/>
</dbReference>
<sequence length="265" mass="29273">MTTSIAQQDDAALGGPVSILTLQRRDHVRLDHLMDRSRATLATGGREHEVALRALARLVFTHAFAEEAVLFPAARRVLPEGDPLSLHIEQEHQEVDELVARLDRSDARDPEHAELMERAFAALDEDVRSEEDELLPRLQEELSPWQLRLLGLQWGLLRLTSPTRPHPVVSRRPPGQVLSALPLTVLDRARDRFQQVGELLGGRGAGALRVVDDALAGAAGAVERLPIIRTGERPETSRGPAPDRERSDDVAPVSHPDETRTVRPG</sequence>
<feature type="region of interest" description="Disordered" evidence="2">
    <location>
        <begin position="227"/>
        <end position="265"/>
    </location>
</feature>
<dbReference type="RefSeq" id="WP_274199760.1">
    <property type="nucleotide sequence ID" value="NZ_JAQZAO010000003.1"/>
</dbReference>
<evidence type="ECO:0000256" key="1">
    <source>
        <dbReference type="SAM" id="Coils"/>
    </source>
</evidence>
<name>A0ABT5SQU7_9PSEU</name>
<dbReference type="PANTHER" id="PTHR35585">
    <property type="entry name" value="HHE DOMAIN PROTEIN (AFU_ORTHOLOGUE AFUA_4G00730)"/>
    <property type="match status" value="1"/>
</dbReference>
<reference evidence="4 5" key="1">
    <citation type="submission" date="2023-02" db="EMBL/GenBank/DDBJ databases">
        <title>Genome sequencing required for Actinomycetospora new species description.</title>
        <authorList>
            <person name="Saimee Y."/>
            <person name="Duangmal K."/>
        </authorList>
    </citation>
    <scope>NUCLEOTIDE SEQUENCE [LARGE SCALE GENOMIC DNA]</scope>
    <source>
        <strain evidence="4 5">DW7H6</strain>
    </source>
</reference>
<feature type="domain" description="Hemerythrin-like" evidence="3">
    <location>
        <begin position="20"/>
        <end position="138"/>
    </location>
</feature>
<dbReference type="EMBL" id="JAQZAO010000003">
    <property type="protein sequence ID" value="MDD7965212.1"/>
    <property type="molecule type" value="Genomic_DNA"/>
</dbReference>
<evidence type="ECO:0000313" key="4">
    <source>
        <dbReference type="EMBL" id="MDD7965212.1"/>
    </source>
</evidence>
<evidence type="ECO:0000256" key="2">
    <source>
        <dbReference type="SAM" id="MobiDB-lite"/>
    </source>
</evidence>
<comment type="caution">
    <text evidence="4">The sequence shown here is derived from an EMBL/GenBank/DDBJ whole genome shotgun (WGS) entry which is preliminary data.</text>
</comment>
<keyword evidence="1" id="KW-0175">Coiled coil</keyword>
<organism evidence="4 5">
    <name type="scientific">Actinomycetospora lemnae</name>
    <dbReference type="NCBI Taxonomy" id="3019891"/>
    <lineage>
        <taxon>Bacteria</taxon>
        <taxon>Bacillati</taxon>
        <taxon>Actinomycetota</taxon>
        <taxon>Actinomycetes</taxon>
        <taxon>Pseudonocardiales</taxon>
        <taxon>Pseudonocardiaceae</taxon>
        <taxon>Actinomycetospora</taxon>
    </lineage>
</organism>
<evidence type="ECO:0000313" key="5">
    <source>
        <dbReference type="Proteomes" id="UP001300763"/>
    </source>
</evidence>
<evidence type="ECO:0000259" key="3">
    <source>
        <dbReference type="Pfam" id="PF01814"/>
    </source>
</evidence>
<dbReference type="InterPro" id="IPR012312">
    <property type="entry name" value="Hemerythrin-like"/>
</dbReference>
<accession>A0ABT5SQU7</accession>
<keyword evidence="5" id="KW-1185">Reference proteome</keyword>
<dbReference type="Gene3D" id="1.20.120.520">
    <property type="entry name" value="nmb1532 protein domain like"/>
    <property type="match status" value="1"/>
</dbReference>
<feature type="compositionally biased region" description="Basic and acidic residues" evidence="2">
    <location>
        <begin position="230"/>
        <end position="265"/>
    </location>
</feature>